<evidence type="ECO:0000259" key="1">
    <source>
        <dbReference type="Pfam" id="PF00117"/>
    </source>
</evidence>
<dbReference type="PRINTS" id="PR00096">
    <property type="entry name" value="GATASE"/>
</dbReference>
<accession>K9WHB4</accession>
<dbReference type="KEGG" id="mic:Mic7113_3430"/>
<dbReference type="Gene3D" id="3.40.50.880">
    <property type="match status" value="1"/>
</dbReference>
<dbReference type="HOGENOM" id="CLU_054974_3_1_3"/>
<keyword evidence="3" id="KW-1185">Reference proteome</keyword>
<name>K9WHB4_9CYAN</name>
<dbReference type="GO" id="GO:0005829">
    <property type="term" value="C:cytosol"/>
    <property type="evidence" value="ECO:0007669"/>
    <property type="project" value="TreeGrafter"/>
</dbReference>
<proteinExistence type="predicted"/>
<dbReference type="PATRIC" id="fig|1173027.3.peg.3776"/>
<evidence type="ECO:0000313" key="3">
    <source>
        <dbReference type="Proteomes" id="UP000010471"/>
    </source>
</evidence>
<dbReference type="InterPro" id="IPR029062">
    <property type="entry name" value="Class_I_gatase-like"/>
</dbReference>
<feature type="domain" description="Glutamine amidotransferase" evidence="1">
    <location>
        <begin position="18"/>
        <end position="180"/>
    </location>
</feature>
<dbReference type="InterPro" id="IPR017926">
    <property type="entry name" value="GATASE"/>
</dbReference>
<dbReference type="CDD" id="cd01741">
    <property type="entry name" value="GATase1_1"/>
    <property type="match status" value="1"/>
</dbReference>
<gene>
    <name evidence="2" type="ORF">Mic7113_3430</name>
</gene>
<dbReference type="OrthoDB" id="9813383at2"/>
<evidence type="ECO:0000313" key="2">
    <source>
        <dbReference type="EMBL" id="AFZ19159.1"/>
    </source>
</evidence>
<organism evidence="2 3">
    <name type="scientific">Allocoleopsis franciscana PCC 7113</name>
    <dbReference type="NCBI Taxonomy" id="1173027"/>
    <lineage>
        <taxon>Bacteria</taxon>
        <taxon>Bacillati</taxon>
        <taxon>Cyanobacteriota</taxon>
        <taxon>Cyanophyceae</taxon>
        <taxon>Coleofasciculales</taxon>
        <taxon>Coleofasciculaceae</taxon>
        <taxon>Allocoleopsis</taxon>
        <taxon>Allocoleopsis franciscana</taxon>
    </lineage>
</organism>
<dbReference type="STRING" id="1173027.Mic7113_3430"/>
<dbReference type="EMBL" id="CP003630">
    <property type="protein sequence ID" value="AFZ19159.1"/>
    <property type="molecule type" value="Genomic_DNA"/>
</dbReference>
<protein>
    <submittedName>
        <fullName evidence="2">GMP synthase family protein</fullName>
    </submittedName>
</protein>
<dbReference type="SUPFAM" id="SSF52317">
    <property type="entry name" value="Class I glutamine amidotransferase-like"/>
    <property type="match status" value="1"/>
</dbReference>
<dbReference type="PANTHER" id="PTHR42695:SF5">
    <property type="entry name" value="GLUTAMINE AMIDOTRANSFERASE YLR126C-RELATED"/>
    <property type="match status" value="1"/>
</dbReference>
<sequence length="238" mass="26811">MKKILIVVHQPTSNTGLVGQILRAWGYTLDIRVPSQQDELPPTMDNHEGVIIFGGPMSANDRETLPFIGTELDWIPVALESGKPYLGICLGAQLLACVLGATVQPHPDGMVEIGYFPVMPTGMDSEHFDQPLYVYHWHREGFELPKGAVSLFEGEIFKNQAFCYGENAYGVQFHPEMTRQMMERWTTEGAHMLTLPGAQSRDEHFYQHSLYAIAMENWLKGFLCHWLGQDAITQKICA</sequence>
<dbReference type="PROSITE" id="PS51273">
    <property type="entry name" value="GATASE_TYPE_1"/>
    <property type="match status" value="1"/>
</dbReference>
<dbReference type="Pfam" id="PF00117">
    <property type="entry name" value="GATase"/>
    <property type="match status" value="1"/>
</dbReference>
<dbReference type="PANTHER" id="PTHR42695">
    <property type="entry name" value="GLUTAMINE AMIDOTRANSFERASE YLR126C-RELATED"/>
    <property type="match status" value="1"/>
</dbReference>
<reference evidence="2 3" key="1">
    <citation type="submission" date="2012-06" db="EMBL/GenBank/DDBJ databases">
        <title>Finished chromosome of genome of Microcoleus sp. PCC 7113.</title>
        <authorList>
            <consortium name="US DOE Joint Genome Institute"/>
            <person name="Gugger M."/>
            <person name="Coursin T."/>
            <person name="Rippka R."/>
            <person name="Tandeau De Marsac N."/>
            <person name="Huntemann M."/>
            <person name="Wei C.-L."/>
            <person name="Han J."/>
            <person name="Detter J.C."/>
            <person name="Han C."/>
            <person name="Tapia R."/>
            <person name="Chen A."/>
            <person name="Kyrpides N."/>
            <person name="Mavromatis K."/>
            <person name="Markowitz V."/>
            <person name="Szeto E."/>
            <person name="Ivanova N."/>
            <person name="Pagani I."/>
            <person name="Pati A."/>
            <person name="Goodwin L."/>
            <person name="Nordberg H.P."/>
            <person name="Cantor M.N."/>
            <person name="Hua S.X."/>
            <person name="Woyke T."/>
            <person name="Kerfeld C.A."/>
        </authorList>
    </citation>
    <scope>NUCLEOTIDE SEQUENCE [LARGE SCALE GENOMIC DNA]</scope>
    <source>
        <strain evidence="2 3">PCC 7113</strain>
    </source>
</reference>
<dbReference type="AlphaFoldDB" id="K9WHB4"/>
<dbReference type="RefSeq" id="WP_015183301.1">
    <property type="nucleotide sequence ID" value="NC_019738.1"/>
</dbReference>
<dbReference type="Proteomes" id="UP000010471">
    <property type="component" value="Chromosome"/>
</dbReference>
<dbReference type="FunFam" id="3.40.50.880:FF:000033">
    <property type="entry name" value="Glutamine amidotransferase class-I"/>
    <property type="match status" value="1"/>
</dbReference>
<dbReference type="InterPro" id="IPR044992">
    <property type="entry name" value="ChyE-like"/>
</dbReference>
<dbReference type="eggNOG" id="COG0518">
    <property type="taxonomic scope" value="Bacteria"/>
</dbReference>